<dbReference type="PRINTS" id="PR01909">
    <property type="entry name" value="ADSPHPHTASEA"/>
</dbReference>
<name>A0A553NPH7_TIGCA</name>
<gene>
    <name evidence="6" type="ORF">TCAL_12462</name>
</gene>
<dbReference type="SMART" id="SM00195">
    <property type="entry name" value="DSPc"/>
    <property type="match status" value="1"/>
</dbReference>
<evidence type="ECO:0000256" key="1">
    <source>
        <dbReference type="ARBA" id="ARBA00008601"/>
    </source>
</evidence>
<comment type="similarity">
    <text evidence="1">Belongs to the protein-tyrosine phosphatase family. Non-receptor class dual specificity subfamily.</text>
</comment>
<evidence type="ECO:0008006" key="8">
    <source>
        <dbReference type="Google" id="ProtNLM"/>
    </source>
</evidence>
<dbReference type="PANTHER" id="PTHR45682">
    <property type="entry name" value="AGAP008228-PA"/>
    <property type="match status" value="1"/>
</dbReference>
<dbReference type="InterPro" id="IPR000387">
    <property type="entry name" value="Tyr_Pase_dom"/>
</dbReference>
<feature type="domain" description="Tyrosine specific protein phosphatases" evidence="5">
    <location>
        <begin position="416"/>
        <end position="485"/>
    </location>
</feature>
<dbReference type="PANTHER" id="PTHR45682:SF5">
    <property type="entry name" value="DUAL SPECIFICITY PROTEIN PHOSPHATASE"/>
    <property type="match status" value="1"/>
</dbReference>
<proteinExistence type="inferred from homology"/>
<feature type="region of interest" description="Disordered" evidence="3">
    <location>
        <begin position="139"/>
        <end position="175"/>
    </location>
</feature>
<organism evidence="6 7">
    <name type="scientific">Tigriopus californicus</name>
    <name type="common">Marine copepod</name>
    <dbReference type="NCBI Taxonomy" id="6832"/>
    <lineage>
        <taxon>Eukaryota</taxon>
        <taxon>Metazoa</taxon>
        <taxon>Ecdysozoa</taxon>
        <taxon>Arthropoda</taxon>
        <taxon>Crustacea</taxon>
        <taxon>Multicrustacea</taxon>
        <taxon>Hexanauplia</taxon>
        <taxon>Copepoda</taxon>
        <taxon>Harpacticoida</taxon>
        <taxon>Harpacticidae</taxon>
        <taxon>Tigriopus</taxon>
    </lineage>
</organism>
<dbReference type="GO" id="GO:0005737">
    <property type="term" value="C:cytoplasm"/>
    <property type="evidence" value="ECO:0007669"/>
    <property type="project" value="TreeGrafter"/>
</dbReference>
<evidence type="ECO:0000256" key="2">
    <source>
        <dbReference type="PIRSR" id="PIRSR620405-1"/>
    </source>
</evidence>
<dbReference type="PROSITE" id="PS50056">
    <property type="entry name" value="TYR_PHOSPHATASE_2"/>
    <property type="match status" value="1"/>
</dbReference>
<evidence type="ECO:0000259" key="4">
    <source>
        <dbReference type="PROSITE" id="PS50054"/>
    </source>
</evidence>
<evidence type="ECO:0000256" key="3">
    <source>
        <dbReference type="SAM" id="MobiDB-lite"/>
    </source>
</evidence>
<keyword evidence="7" id="KW-1185">Reference proteome</keyword>
<comment type="caution">
    <text evidence="6">The sequence shown here is derived from an EMBL/GenBank/DDBJ whole genome shotgun (WGS) entry which is preliminary data.</text>
</comment>
<dbReference type="GO" id="GO:0043409">
    <property type="term" value="P:negative regulation of MAPK cascade"/>
    <property type="evidence" value="ECO:0007669"/>
    <property type="project" value="TreeGrafter"/>
</dbReference>
<evidence type="ECO:0000313" key="6">
    <source>
        <dbReference type="EMBL" id="TRY67351.1"/>
    </source>
</evidence>
<feature type="domain" description="Tyrosine-protein phosphatase" evidence="4">
    <location>
        <begin position="346"/>
        <end position="495"/>
    </location>
</feature>
<reference evidence="6 7" key="1">
    <citation type="journal article" date="2018" name="Nat. Ecol. Evol.">
        <title>Genomic signatures of mitonuclear coevolution across populations of Tigriopus californicus.</title>
        <authorList>
            <person name="Barreto F.S."/>
            <person name="Watson E.T."/>
            <person name="Lima T.G."/>
            <person name="Willett C.S."/>
            <person name="Edmands S."/>
            <person name="Li W."/>
            <person name="Burton R.S."/>
        </authorList>
    </citation>
    <scope>NUCLEOTIDE SEQUENCE [LARGE SCALE GENOMIC DNA]</scope>
    <source>
        <strain evidence="6 7">San Diego</strain>
    </source>
</reference>
<dbReference type="InterPro" id="IPR020422">
    <property type="entry name" value="TYR_PHOSPHATASE_DUAL_dom"/>
</dbReference>
<sequence length="501" mass="58142">MSSVQQQRIPLRGSDLSIDLFTDLLREIKTKTSMNSAEVIKEAIRQWRLKTPFLIQDCTARSRSGMSRNFHLQLLSSYENQCRISVDLEMLKRDVTLKSILNSQDVHRNDFLLEALILLLQQVWDTNYKVDKTRNYSGHAESDSLIGHRSFTPSRVGSGSKISNGTSQSRATSLPPKEVQIDLKSHRHASNSTSWRQKLRQQQLTETQRLQDMVWKNSRYRREFSVDVDPRPKVHIRSFGTPTERTIEKWTPVHNCAITRSNKENVIPEPLKYMEQLLKMPEENLSRVREKYTLDCDHIPIQTLKQRQDQADQLLVYLRVQPPDSREVPGYEYYLNQAERAREGVDCDEIFPGIILGNGATLKRVDYLKKIGITHILNAAEFRGVNINNDFFQKSGDQFDYMGIRIEDTPQTQICRHFVNAAEFIDNALLTENGKIYVNCVFGKSRSTTCILAYLMICHDWPALKALKHIRSRRPVEINSGFRTQIADLEYKLNWLRKNKI</sequence>
<dbReference type="PRINTS" id="PR01908">
    <property type="entry name" value="ADSPHPHTASE"/>
</dbReference>
<dbReference type="InterPro" id="IPR020405">
    <property type="entry name" value="Atypical_DUSP_subfamA"/>
</dbReference>
<dbReference type="EMBL" id="VCGU01000011">
    <property type="protein sequence ID" value="TRY67351.1"/>
    <property type="molecule type" value="Genomic_DNA"/>
</dbReference>
<dbReference type="GO" id="GO:0033549">
    <property type="term" value="F:MAP kinase phosphatase activity"/>
    <property type="evidence" value="ECO:0007669"/>
    <property type="project" value="TreeGrafter"/>
</dbReference>
<dbReference type="OMA" id="ERIDYFT"/>
<dbReference type="InterPro" id="IPR029021">
    <property type="entry name" value="Prot-tyrosine_phosphatase-like"/>
</dbReference>
<protein>
    <recommendedName>
        <fullName evidence="8">Protein-serine/threonine phosphatase</fullName>
    </recommendedName>
</protein>
<dbReference type="Gene3D" id="3.90.190.10">
    <property type="entry name" value="Protein tyrosine phosphatase superfamily"/>
    <property type="match status" value="1"/>
</dbReference>
<dbReference type="STRING" id="6832.A0A553NPH7"/>
<evidence type="ECO:0000313" key="7">
    <source>
        <dbReference type="Proteomes" id="UP000318571"/>
    </source>
</evidence>
<dbReference type="OrthoDB" id="253091at2759"/>
<dbReference type="PROSITE" id="PS50054">
    <property type="entry name" value="TYR_PHOSPHATASE_DUAL"/>
    <property type="match status" value="1"/>
</dbReference>
<dbReference type="Proteomes" id="UP000318571">
    <property type="component" value="Chromosome 4"/>
</dbReference>
<dbReference type="GO" id="GO:0008138">
    <property type="term" value="F:protein tyrosine/serine/threonine phosphatase activity"/>
    <property type="evidence" value="ECO:0007669"/>
    <property type="project" value="InterPro"/>
</dbReference>
<dbReference type="SUPFAM" id="SSF52799">
    <property type="entry name" value="(Phosphotyrosine protein) phosphatases II"/>
    <property type="match status" value="1"/>
</dbReference>
<accession>A0A553NPH7</accession>
<evidence type="ECO:0000259" key="5">
    <source>
        <dbReference type="PROSITE" id="PS50056"/>
    </source>
</evidence>
<feature type="compositionally biased region" description="Polar residues" evidence="3">
    <location>
        <begin position="151"/>
        <end position="172"/>
    </location>
</feature>
<dbReference type="InterPro" id="IPR000340">
    <property type="entry name" value="Dual-sp_phosphatase_cat-dom"/>
</dbReference>
<feature type="active site" description="Phosphocysteine intermediate" evidence="2">
    <location>
        <position position="440"/>
    </location>
</feature>
<dbReference type="Pfam" id="PF00782">
    <property type="entry name" value="DSPc"/>
    <property type="match status" value="1"/>
</dbReference>
<dbReference type="AlphaFoldDB" id="A0A553NPH7"/>